<keyword evidence="1" id="KW-0472">Membrane</keyword>
<keyword evidence="1" id="KW-1133">Transmembrane helix</keyword>
<feature type="transmembrane region" description="Helical" evidence="1">
    <location>
        <begin position="59"/>
        <end position="77"/>
    </location>
</feature>
<dbReference type="RefSeq" id="WP_311694140.1">
    <property type="nucleotide sequence ID" value="NZ_JAVRHL010000006.1"/>
</dbReference>
<feature type="transmembrane region" description="Helical" evidence="1">
    <location>
        <begin position="381"/>
        <end position="401"/>
    </location>
</feature>
<evidence type="ECO:0000313" key="2">
    <source>
        <dbReference type="EMBL" id="MDT0684536.1"/>
    </source>
</evidence>
<evidence type="ECO:0000313" key="3">
    <source>
        <dbReference type="Proteomes" id="UP001265259"/>
    </source>
</evidence>
<evidence type="ECO:0008006" key="4">
    <source>
        <dbReference type="Google" id="ProtNLM"/>
    </source>
</evidence>
<keyword evidence="1" id="KW-0812">Transmembrane</keyword>
<gene>
    <name evidence="2" type="ORF">RM543_17835</name>
</gene>
<keyword evidence="3" id="KW-1185">Reference proteome</keyword>
<feature type="transmembrane region" description="Helical" evidence="1">
    <location>
        <begin position="356"/>
        <end position="375"/>
    </location>
</feature>
<protein>
    <recommendedName>
        <fullName evidence="4">O-antigen ligase domain-containing protein</fullName>
    </recommendedName>
</protein>
<dbReference type="Proteomes" id="UP001265259">
    <property type="component" value="Unassembled WGS sequence"/>
</dbReference>
<feature type="transmembrane region" description="Helical" evidence="1">
    <location>
        <begin position="329"/>
        <end position="349"/>
    </location>
</feature>
<reference evidence="2 3" key="1">
    <citation type="submission" date="2023-09" db="EMBL/GenBank/DDBJ databases">
        <authorList>
            <person name="Rey-Velasco X."/>
        </authorList>
    </citation>
    <scope>NUCLEOTIDE SEQUENCE [LARGE SCALE GENOMIC DNA]</scope>
    <source>
        <strain evidence="2 3">F158</strain>
    </source>
</reference>
<feature type="transmembrane region" description="Helical" evidence="1">
    <location>
        <begin position="83"/>
        <end position="99"/>
    </location>
</feature>
<name>A0ABU3DLF2_9RHOB</name>
<sequence>MKFSITSLQNIALIFLCLWITSPILTPNDLARLAALAALGAWVGLELSRPNGIFWRPTLPVFGALLFIFYDLVLWYGLREWGLLSHIQMYILLTLLIVYESRRHDPRSLAPVFWAMMVTLPIWFFATFRAFDTFGSHAARTVVRSSEEAVELMQQGVGGYSLIYSGLILVPIMISMTMQRRKFDMSSAPRPLRLLPVITLVLIVAVVLNAGFSIAILLLMATLMISLAYLKPRPWKLVVAPPLAVVLILVAPIFLIHIVDFLMPFAEGTNFALKLRDIRLSLELGGSIGTVNDRTERYLRSINSFLENPLLGVMGDRGVGKHSEYLDHFAQRGVLFGALYMALLLYVPLRMLRRTPGMLGMTGGVLTIIILLPFLNSLTMTVGVALFIMFPAACGLTMGFGKKPTARTLIQGQVSPA</sequence>
<evidence type="ECO:0000256" key="1">
    <source>
        <dbReference type="SAM" id="Phobius"/>
    </source>
</evidence>
<feature type="transmembrane region" description="Helical" evidence="1">
    <location>
        <begin position="214"/>
        <end position="230"/>
    </location>
</feature>
<feature type="transmembrane region" description="Helical" evidence="1">
    <location>
        <begin position="111"/>
        <end position="131"/>
    </location>
</feature>
<feature type="transmembrane region" description="Helical" evidence="1">
    <location>
        <begin position="237"/>
        <end position="259"/>
    </location>
</feature>
<feature type="transmembrane region" description="Helical" evidence="1">
    <location>
        <begin position="157"/>
        <end position="178"/>
    </location>
</feature>
<dbReference type="EMBL" id="JAVRHL010000006">
    <property type="protein sequence ID" value="MDT0684536.1"/>
    <property type="molecule type" value="Genomic_DNA"/>
</dbReference>
<organism evidence="2 3">
    <name type="scientific">Tropicimonas omnivorans</name>
    <dbReference type="NCBI Taxonomy" id="3075590"/>
    <lineage>
        <taxon>Bacteria</taxon>
        <taxon>Pseudomonadati</taxon>
        <taxon>Pseudomonadota</taxon>
        <taxon>Alphaproteobacteria</taxon>
        <taxon>Rhodobacterales</taxon>
        <taxon>Roseobacteraceae</taxon>
        <taxon>Tropicimonas</taxon>
    </lineage>
</organism>
<comment type="caution">
    <text evidence="2">The sequence shown here is derived from an EMBL/GenBank/DDBJ whole genome shotgun (WGS) entry which is preliminary data.</text>
</comment>
<proteinExistence type="predicted"/>
<accession>A0ABU3DLF2</accession>
<feature type="transmembrane region" description="Helical" evidence="1">
    <location>
        <begin position="7"/>
        <end position="24"/>
    </location>
</feature>